<comment type="similarity">
    <text evidence="7">Belongs to the binding-protein-dependent transport system permease family.</text>
</comment>
<reference evidence="9 10" key="1">
    <citation type="submission" date="2018-12" db="EMBL/GenBank/DDBJ databases">
        <title>Draft genome sequence of Embleya hyalina NBRC 13850T.</title>
        <authorList>
            <person name="Komaki H."/>
            <person name="Hosoyama A."/>
            <person name="Kimura A."/>
            <person name="Ichikawa N."/>
            <person name="Tamura T."/>
        </authorList>
    </citation>
    <scope>NUCLEOTIDE SEQUENCE [LARGE SCALE GENOMIC DNA]</scope>
    <source>
        <strain evidence="9 10">NBRC 13850</strain>
    </source>
</reference>
<sequence length="352" mass="37937">MTAGRRGKSRRPVLRSGPLAVLTYLIRRLFAAAVMLVVIIMVVFGIFFLVPKWTGVDIAASFVGKQADPAAVEAVREKLGLSEPIHIQAWEFFKGIFAGRTYSTGGDVVHCSAPCFGYSFKSEQAVWPVLTDRFPVTLGLALGAAVLWLVFGVAAGVLSALKRGSLWDRGAMVAALAGVSLPIYFTGMLSLATFAFGLKWLDAQYVPFGRDPGGWFGGMILPWITLAFLYAAMYARITRATMMEVLGEDYIRTARAKGLPERTVIGKHAMRSTMTPILTMLGMDLGALIGGAILTESTFNLPGLGQAVLNAIRNQDLPIILGVVLITSLSVLLANLLVDVLYAVIDPRVRLA</sequence>
<evidence type="ECO:0000256" key="4">
    <source>
        <dbReference type="ARBA" id="ARBA00022692"/>
    </source>
</evidence>
<evidence type="ECO:0000256" key="2">
    <source>
        <dbReference type="ARBA" id="ARBA00022448"/>
    </source>
</evidence>
<dbReference type="GO" id="GO:0005886">
    <property type="term" value="C:plasma membrane"/>
    <property type="evidence" value="ECO:0007669"/>
    <property type="project" value="UniProtKB-SubCell"/>
</dbReference>
<dbReference type="GO" id="GO:0055085">
    <property type="term" value="P:transmembrane transport"/>
    <property type="evidence" value="ECO:0007669"/>
    <property type="project" value="InterPro"/>
</dbReference>
<evidence type="ECO:0000256" key="3">
    <source>
        <dbReference type="ARBA" id="ARBA00022475"/>
    </source>
</evidence>
<keyword evidence="2 7" id="KW-0813">Transport</keyword>
<dbReference type="InterPro" id="IPR045621">
    <property type="entry name" value="BPD_transp_1_N"/>
</dbReference>
<dbReference type="PROSITE" id="PS50928">
    <property type="entry name" value="ABC_TM1"/>
    <property type="match status" value="1"/>
</dbReference>
<dbReference type="InterPro" id="IPR000515">
    <property type="entry name" value="MetI-like"/>
</dbReference>
<dbReference type="InterPro" id="IPR035906">
    <property type="entry name" value="MetI-like_sf"/>
</dbReference>
<organism evidence="9 10">
    <name type="scientific">Embleya hyalina</name>
    <dbReference type="NCBI Taxonomy" id="516124"/>
    <lineage>
        <taxon>Bacteria</taxon>
        <taxon>Bacillati</taxon>
        <taxon>Actinomycetota</taxon>
        <taxon>Actinomycetes</taxon>
        <taxon>Kitasatosporales</taxon>
        <taxon>Streptomycetaceae</taxon>
        <taxon>Embleya</taxon>
    </lineage>
</organism>
<name>A0A401YMJ8_9ACTN</name>
<keyword evidence="3" id="KW-1003">Cell membrane</keyword>
<dbReference type="AlphaFoldDB" id="A0A401YMJ8"/>
<dbReference type="PANTHER" id="PTHR30465:SF0">
    <property type="entry name" value="OLIGOPEPTIDE TRANSPORT SYSTEM PERMEASE PROTEIN APPB"/>
    <property type="match status" value="1"/>
</dbReference>
<dbReference type="Pfam" id="PF00528">
    <property type="entry name" value="BPD_transp_1"/>
    <property type="match status" value="1"/>
</dbReference>
<keyword evidence="5 7" id="KW-1133">Transmembrane helix</keyword>
<feature type="transmembrane region" description="Helical" evidence="7">
    <location>
        <begin position="136"/>
        <end position="161"/>
    </location>
</feature>
<evidence type="ECO:0000256" key="5">
    <source>
        <dbReference type="ARBA" id="ARBA00022989"/>
    </source>
</evidence>
<gene>
    <name evidence="9" type="ORF">EHYA_03490</name>
</gene>
<protein>
    <submittedName>
        <fullName evidence="9">ABC transporter permease</fullName>
    </submittedName>
</protein>
<keyword evidence="4 7" id="KW-0812">Transmembrane</keyword>
<feature type="transmembrane region" description="Helical" evidence="7">
    <location>
        <begin position="173"/>
        <end position="195"/>
    </location>
</feature>
<evidence type="ECO:0000256" key="7">
    <source>
        <dbReference type="RuleBase" id="RU363032"/>
    </source>
</evidence>
<keyword evidence="6 7" id="KW-0472">Membrane</keyword>
<dbReference type="CDD" id="cd06261">
    <property type="entry name" value="TM_PBP2"/>
    <property type="match status" value="1"/>
</dbReference>
<feature type="transmembrane region" description="Helical" evidence="7">
    <location>
        <begin position="215"/>
        <end position="235"/>
    </location>
</feature>
<feature type="transmembrane region" description="Helical" evidence="7">
    <location>
        <begin position="277"/>
        <end position="299"/>
    </location>
</feature>
<feature type="transmembrane region" description="Helical" evidence="7">
    <location>
        <begin position="29"/>
        <end position="50"/>
    </location>
</feature>
<proteinExistence type="inferred from homology"/>
<feature type="transmembrane region" description="Helical" evidence="7">
    <location>
        <begin position="319"/>
        <end position="345"/>
    </location>
</feature>
<comment type="caution">
    <text evidence="9">The sequence shown here is derived from an EMBL/GenBank/DDBJ whole genome shotgun (WGS) entry which is preliminary data.</text>
</comment>
<evidence type="ECO:0000256" key="6">
    <source>
        <dbReference type="ARBA" id="ARBA00023136"/>
    </source>
</evidence>
<evidence type="ECO:0000313" key="9">
    <source>
        <dbReference type="EMBL" id="GCD95807.1"/>
    </source>
</evidence>
<dbReference type="PANTHER" id="PTHR30465">
    <property type="entry name" value="INNER MEMBRANE ABC TRANSPORTER"/>
    <property type="match status" value="1"/>
</dbReference>
<keyword evidence="10" id="KW-1185">Reference proteome</keyword>
<accession>A0A401YMJ8</accession>
<feature type="domain" description="ABC transmembrane type-1" evidence="8">
    <location>
        <begin position="134"/>
        <end position="342"/>
    </location>
</feature>
<dbReference type="Pfam" id="PF19300">
    <property type="entry name" value="BPD_transp_1_N"/>
    <property type="match status" value="1"/>
</dbReference>
<dbReference type="Proteomes" id="UP000286931">
    <property type="component" value="Unassembled WGS sequence"/>
</dbReference>
<dbReference type="EMBL" id="BIFH01000018">
    <property type="protein sequence ID" value="GCD95807.1"/>
    <property type="molecule type" value="Genomic_DNA"/>
</dbReference>
<dbReference type="SUPFAM" id="SSF161098">
    <property type="entry name" value="MetI-like"/>
    <property type="match status" value="1"/>
</dbReference>
<evidence type="ECO:0000259" key="8">
    <source>
        <dbReference type="PROSITE" id="PS50928"/>
    </source>
</evidence>
<comment type="subcellular location">
    <subcellularLocation>
        <location evidence="1 7">Cell membrane</location>
        <topology evidence="1 7">Multi-pass membrane protein</topology>
    </subcellularLocation>
</comment>
<evidence type="ECO:0000256" key="1">
    <source>
        <dbReference type="ARBA" id="ARBA00004651"/>
    </source>
</evidence>
<dbReference type="Gene3D" id="1.10.3720.10">
    <property type="entry name" value="MetI-like"/>
    <property type="match status" value="1"/>
</dbReference>
<evidence type="ECO:0000313" key="10">
    <source>
        <dbReference type="Proteomes" id="UP000286931"/>
    </source>
</evidence>